<sequence>MKKRFLAAGASVAAAAMVLTACTPPGGGNDEQSSENQTLTVGWNEAFRSMNTLTANGNAAANSILTYLMNDNFKYYDDNLELQDGTLGSVEKVSDDPLKVKYTFSDTAKWSDGTPVDAADLALTWAGQSTHFNTVEANNNDDGTVKENDEKTVYFDSSNVGSQLIKDFPEISEDGKEITLTYSKPFADWEMEFGLGSDGVGVPAHIVAKKALGEDDPAAGKQAILDALKNKDTAALSKISNTWNTGFDFTSMPEDPDLLVHTGPYKMTAFEEGQYVTLELDENYAGPTKPKVNTVTVRYNGDPMAMVQAIENGEVDFTQPQATADVLEAAQGLDGVKVEAGDGATYEHVDFTFDNNGPFDPAAYGGDEEKAKKVRQAFLKTVPRADIVEKIIKPLNPEAQVRDSFTQVPGAPMYDAITAGNGLKDYAEVDAEGAKKLLEEVGGEIKPVRIMYDNTNARRQQEFQLMKESAEKAGFTIEDVGDVNWGTRLGDKTYDVALFGWQSESTGITESDANFRTGAQNNYGGYSNPETDKILDEILVAPEDQQEKLVTDLESQLTEDAFGAPIFQFPELLIYNEKLKNASSTTVSPTLMWNYWEWEVN</sequence>
<dbReference type="CDD" id="cd08501">
    <property type="entry name" value="PBP2_Lpqw"/>
    <property type="match status" value="1"/>
</dbReference>
<dbReference type="InterPro" id="IPR030678">
    <property type="entry name" value="Peptide/Ni-bd"/>
</dbReference>
<comment type="caution">
    <text evidence="3">The sequence shown here is derived from an EMBL/GenBank/DDBJ whole genome shotgun (WGS) entry which is preliminary data.</text>
</comment>
<name>A0A366IKG9_9MICO</name>
<feature type="domain" description="Solute-binding protein family 5" evidence="2">
    <location>
        <begin position="91"/>
        <end position="505"/>
    </location>
</feature>
<evidence type="ECO:0000256" key="1">
    <source>
        <dbReference type="SAM" id="SignalP"/>
    </source>
</evidence>
<feature type="signal peptide" evidence="1">
    <location>
        <begin position="1"/>
        <end position="21"/>
    </location>
</feature>
<dbReference type="Gene3D" id="3.40.190.10">
    <property type="entry name" value="Periplasmic binding protein-like II"/>
    <property type="match status" value="1"/>
</dbReference>
<dbReference type="InterPro" id="IPR039424">
    <property type="entry name" value="SBP_5"/>
</dbReference>
<dbReference type="Proteomes" id="UP000253509">
    <property type="component" value="Unassembled WGS sequence"/>
</dbReference>
<feature type="chain" id="PRO_5039156434" evidence="1">
    <location>
        <begin position="22"/>
        <end position="601"/>
    </location>
</feature>
<evidence type="ECO:0000313" key="3">
    <source>
        <dbReference type="EMBL" id="RBP72927.1"/>
    </source>
</evidence>
<dbReference type="AlphaFoldDB" id="A0A366IKG9"/>
<dbReference type="GO" id="GO:0043190">
    <property type="term" value="C:ATP-binding cassette (ABC) transporter complex"/>
    <property type="evidence" value="ECO:0007669"/>
    <property type="project" value="InterPro"/>
</dbReference>
<dbReference type="GO" id="GO:0042597">
    <property type="term" value="C:periplasmic space"/>
    <property type="evidence" value="ECO:0007669"/>
    <property type="project" value="UniProtKB-ARBA"/>
</dbReference>
<dbReference type="GO" id="GO:1904680">
    <property type="term" value="F:peptide transmembrane transporter activity"/>
    <property type="evidence" value="ECO:0007669"/>
    <property type="project" value="TreeGrafter"/>
</dbReference>
<accession>A0A366IKG9</accession>
<dbReference type="SUPFAM" id="SSF53850">
    <property type="entry name" value="Periplasmic binding protein-like II"/>
    <property type="match status" value="1"/>
</dbReference>
<gene>
    <name evidence="3" type="ORF">DFO65_103219</name>
</gene>
<evidence type="ECO:0000259" key="2">
    <source>
        <dbReference type="Pfam" id="PF00496"/>
    </source>
</evidence>
<dbReference type="EMBL" id="QNSB01000003">
    <property type="protein sequence ID" value="RBP72927.1"/>
    <property type="molecule type" value="Genomic_DNA"/>
</dbReference>
<keyword evidence="1" id="KW-0732">Signal</keyword>
<dbReference type="Gene3D" id="3.90.76.10">
    <property type="entry name" value="Dipeptide-binding Protein, Domain 1"/>
    <property type="match status" value="1"/>
</dbReference>
<dbReference type="Gene3D" id="3.10.105.10">
    <property type="entry name" value="Dipeptide-binding Protein, Domain 3"/>
    <property type="match status" value="1"/>
</dbReference>
<reference evidence="3 4" key="1">
    <citation type="submission" date="2018-06" db="EMBL/GenBank/DDBJ databases">
        <title>Freshwater and sediment microbial communities from various areas in North America, analyzing microbe dynamics in response to fracking.</title>
        <authorList>
            <person name="Lamendella R."/>
        </authorList>
    </citation>
    <scope>NUCLEOTIDE SEQUENCE [LARGE SCALE GENOMIC DNA]</scope>
    <source>
        <strain evidence="3 4">3b_TX</strain>
    </source>
</reference>
<evidence type="ECO:0000313" key="4">
    <source>
        <dbReference type="Proteomes" id="UP000253509"/>
    </source>
</evidence>
<dbReference type="InterPro" id="IPR000914">
    <property type="entry name" value="SBP_5_dom"/>
</dbReference>
<protein>
    <submittedName>
        <fullName evidence="3">Peptide/nickel transport system substrate-binding protein</fullName>
    </submittedName>
</protein>
<dbReference type="PROSITE" id="PS51257">
    <property type="entry name" value="PROKAR_LIPOPROTEIN"/>
    <property type="match status" value="1"/>
</dbReference>
<dbReference type="PANTHER" id="PTHR30290">
    <property type="entry name" value="PERIPLASMIC BINDING COMPONENT OF ABC TRANSPORTER"/>
    <property type="match status" value="1"/>
</dbReference>
<keyword evidence="4" id="KW-1185">Reference proteome</keyword>
<dbReference type="GO" id="GO:0015833">
    <property type="term" value="P:peptide transport"/>
    <property type="evidence" value="ECO:0007669"/>
    <property type="project" value="TreeGrafter"/>
</dbReference>
<organism evidence="3 4">
    <name type="scientific">Brevibacterium celere</name>
    <dbReference type="NCBI Taxonomy" id="225845"/>
    <lineage>
        <taxon>Bacteria</taxon>
        <taxon>Bacillati</taxon>
        <taxon>Actinomycetota</taxon>
        <taxon>Actinomycetes</taxon>
        <taxon>Micrococcales</taxon>
        <taxon>Brevibacteriaceae</taxon>
        <taxon>Brevibacterium</taxon>
    </lineage>
</organism>
<dbReference type="PANTHER" id="PTHR30290:SF65">
    <property type="entry name" value="MONOACYL PHOSPHATIDYLINOSITOL TETRAMANNOSIDE-BINDING PROTEIN LPQW-RELATED"/>
    <property type="match status" value="1"/>
</dbReference>
<proteinExistence type="predicted"/>
<dbReference type="PIRSF" id="PIRSF002741">
    <property type="entry name" value="MppA"/>
    <property type="match status" value="1"/>
</dbReference>
<dbReference type="Pfam" id="PF00496">
    <property type="entry name" value="SBP_bac_5"/>
    <property type="match status" value="1"/>
</dbReference>
<dbReference type="RefSeq" id="WP_113903408.1">
    <property type="nucleotide sequence ID" value="NZ_QNSB01000003.1"/>
</dbReference>